<evidence type="ECO:0000313" key="2">
    <source>
        <dbReference type="EMBL" id="BBO36211.1"/>
    </source>
</evidence>
<dbReference type="SUPFAM" id="SSF50494">
    <property type="entry name" value="Trypsin-like serine proteases"/>
    <property type="match status" value="1"/>
</dbReference>
<dbReference type="PANTHER" id="PTHR43019:SF23">
    <property type="entry name" value="PROTEASE DO-LIKE 5, CHLOROPLASTIC"/>
    <property type="match status" value="1"/>
</dbReference>
<reference evidence="3" key="1">
    <citation type="submission" date="2019-10" db="EMBL/GenBank/DDBJ databases">
        <title>Lacipirellula parvula gen. nov., sp. nov., representing a lineage of planctomycetes widespread in freshwater anoxic habitats, and description of the family Lacipirellulaceae.</title>
        <authorList>
            <person name="Dedysh S.N."/>
            <person name="Kulichevskaya I.S."/>
            <person name="Beletsky A.V."/>
            <person name="Rakitin A.L."/>
            <person name="Mardanov A.V."/>
            <person name="Ivanova A.A."/>
            <person name="Saltykova V.X."/>
            <person name="Rijpstra W.I.C."/>
            <person name="Sinninghe Damste J.S."/>
            <person name="Ravin N.V."/>
        </authorList>
    </citation>
    <scope>NUCLEOTIDE SEQUENCE [LARGE SCALE GENOMIC DNA]</scope>
    <source>
        <strain evidence="3">PX69</strain>
    </source>
</reference>
<dbReference type="PRINTS" id="PR00834">
    <property type="entry name" value="PROTEASES2C"/>
</dbReference>
<dbReference type="PANTHER" id="PTHR43019">
    <property type="entry name" value="SERINE ENDOPROTEASE DEGS"/>
    <property type="match status" value="1"/>
</dbReference>
<dbReference type="Proteomes" id="UP000326837">
    <property type="component" value="Chromosome"/>
</dbReference>
<dbReference type="RefSeq" id="WP_172992328.1">
    <property type="nucleotide sequence ID" value="NZ_AP021861.1"/>
</dbReference>
<dbReference type="Pfam" id="PF13365">
    <property type="entry name" value="Trypsin_2"/>
    <property type="match status" value="1"/>
</dbReference>
<protein>
    <submittedName>
        <fullName evidence="2">Uncharacterized protein</fullName>
    </submittedName>
</protein>
<feature type="region of interest" description="Disordered" evidence="1">
    <location>
        <begin position="396"/>
        <end position="419"/>
    </location>
</feature>
<proteinExistence type="predicted"/>
<dbReference type="Gene3D" id="2.40.10.120">
    <property type="match status" value="1"/>
</dbReference>
<name>A0A5K7XLJ9_9BACT</name>
<dbReference type="InterPro" id="IPR001940">
    <property type="entry name" value="Peptidase_S1C"/>
</dbReference>
<feature type="region of interest" description="Disordered" evidence="1">
    <location>
        <begin position="327"/>
        <end position="346"/>
    </location>
</feature>
<gene>
    <name evidence="2" type="ORF">PLANPX_5823</name>
</gene>
<dbReference type="GO" id="GO:0006508">
    <property type="term" value="P:proteolysis"/>
    <property type="evidence" value="ECO:0007669"/>
    <property type="project" value="InterPro"/>
</dbReference>
<accession>A0A5K7XLJ9</accession>
<evidence type="ECO:0000256" key="1">
    <source>
        <dbReference type="SAM" id="MobiDB-lite"/>
    </source>
</evidence>
<dbReference type="KEGG" id="lpav:PLANPX_5823"/>
<organism evidence="2 3">
    <name type="scientific">Lacipirellula parvula</name>
    <dbReference type="NCBI Taxonomy" id="2650471"/>
    <lineage>
        <taxon>Bacteria</taxon>
        <taxon>Pseudomonadati</taxon>
        <taxon>Planctomycetota</taxon>
        <taxon>Planctomycetia</taxon>
        <taxon>Pirellulales</taxon>
        <taxon>Lacipirellulaceae</taxon>
        <taxon>Lacipirellula</taxon>
    </lineage>
</organism>
<dbReference type="InterPro" id="IPR009003">
    <property type="entry name" value="Peptidase_S1_PA"/>
</dbReference>
<evidence type="ECO:0000313" key="3">
    <source>
        <dbReference type="Proteomes" id="UP000326837"/>
    </source>
</evidence>
<dbReference type="GO" id="GO:0004252">
    <property type="term" value="F:serine-type endopeptidase activity"/>
    <property type="evidence" value="ECO:0007669"/>
    <property type="project" value="InterPro"/>
</dbReference>
<sequence>MRNILQLRWLHSEQATTLAAVAAWSLIGLTLALSSCPPPSKGGARGGIPEASVRIHVQTINLCQFIAPSNSTAASCRIHNQLPGGVANAGSGTLIDALPDGSRGLVLTCAHLFSEGTGQVVVEFPDGRTHGALVVAIDHQADLAALEIARPAAPAVEVNRELSTASQLTACGFGPTGAYRCITGPAIGYSEGAGQTNVRIQGAVRSGDSGGGVFDDRGRLVAVVWGESSGVTYASTGRPLGRFLDRALGRRAAGALPSTTSPANGTNGAVAWCPDGTCPLVGPLVGSEQRTPLFKPVTPQQPSGSCQCGDALAAINARLGALELQPAASTPNGNAQPQTGDAESPNWSNIARSAVTIATALLGVSGPAGWGVIAASTVGGWLIGRGLKRRKLRAASSELREEEAPSQPESSTSKLATHPSPLAATEATAAAADPFHNGSERIVSLAVDEQSPIERDDREARELLRLSQLEGRDPLQDAVAGRLALDRLDALAESDADPQQVAWADALRRELRERFNEIAPTKFQVNEEC</sequence>
<dbReference type="EMBL" id="AP021861">
    <property type="protein sequence ID" value="BBO36211.1"/>
    <property type="molecule type" value="Genomic_DNA"/>
</dbReference>
<dbReference type="AlphaFoldDB" id="A0A5K7XLJ9"/>
<keyword evidence="3" id="KW-1185">Reference proteome</keyword>